<protein>
    <submittedName>
        <fullName evidence="1">Uncharacterized protein</fullName>
    </submittedName>
</protein>
<accession>A0A2I2L2F0</accession>
<name>A0A2I2L2F0_9ACTN</name>
<keyword evidence="2" id="KW-1185">Reference proteome</keyword>
<reference evidence="1 2" key="1">
    <citation type="submission" date="2017-06" db="EMBL/GenBank/DDBJ databases">
        <authorList>
            <person name="Kim H.J."/>
            <person name="Triplett B.A."/>
        </authorList>
    </citation>
    <scope>NUCLEOTIDE SEQUENCE [LARGE SCALE GENOMIC DNA]</scope>
    <source>
        <strain evidence="1">FRACA_ARgP5</strain>
    </source>
</reference>
<dbReference type="EMBL" id="FZMO01000560">
    <property type="protein sequence ID" value="SNQ52106.1"/>
    <property type="molecule type" value="Genomic_DNA"/>
</dbReference>
<evidence type="ECO:0000313" key="1">
    <source>
        <dbReference type="EMBL" id="SNQ52106.1"/>
    </source>
</evidence>
<organism evidence="1 2">
    <name type="scientific">Frankia canadensis</name>
    <dbReference type="NCBI Taxonomy" id="1836972"/>
    <lineage>
        <taxon>Bacteria</taxon>
        <taxon>Bacillati</taxon>
        <taxon>Actinomycetota</taxon>
        <taxon>Actinomycetes</taxon>
        <taxon>Frankiales</taxon>
        <taxon>Frankiaceae</taxon>
        <taxon>Frankia</taxon>
    </lineage>
</organism>
<dbReference type="AlphaFoldDB" id="A0A2I2L2F0"/>
<evidence type="ECO:0000313" key="2">
    <source>
        <dbReference type="Proteomes" id="UP000234331"/>
    </source>
</evidence>
<proteinExistence type="predicted"/>
<dbReference type="Proteomes" id="UP000234331">
    <property type="component" value="Unassembled WGS sequence"/>
</dbReference>
<gene>
    <name evidence="1" type="ORF">FRACA_910018</name>
</gene>
<sequence length="58" mass="6201">MEHVDAGVDVPGASLIIPGGIATTLVADRRGTIDVADHPWRDRNLFTCVLGCRTTPSR</sequence>